<dbReference type="Gene3D" id="3.40.50.2300">
    <property type="match status" value="1"/>
</dbReference>
<dbReference type="CDD" id="cd00082">
    <property type="entry name" value="HisKA"/>
    <property type="match status" value="1"/>
</dbReference>
<evidence type="ECO:0000259" key="10">
    <source>
        <dbReference type="PROSITE" id="PS50110"/>
    </source>
</evidence>
<dbReference type="Gene3D" id="2.130.10.10">
    <property type="entry name" value="YVTN repeat-like/Quinoprotein amine dehydrogenase"/>
    <property type="match status" value="2"/>
</dbReference>
<feature type="domain" description="Histidine kinase" evidence="9">
    <location>
        <begin position="860"/>
        <end position="1084"/>
    </location>
</feature>
<dbReference type="PROSITE" id="PS01124">
    <property type="entry name" value="HTH_ARAC_FAMILY_2"/>
    <property type="match status" value="1"/>
</dbReference>
<dbReference type="PANTHER" id="PTHR43547">
    <property type="entry name" value="TWO-COMPONENT HISTIDINE KINASE"/>
    <property type="match status" value="1"/>
</dbReference>
<evidence type="ECO:0000256" key="4">
    <source>
        <dbReference type="ARBA" id="ARBA00023015"/>
    </source>
</evidence>
<evidence type="ECO:0000313" key="12">
    <source>
        <dbReference type="Proteomes" id="UP001500469"/>
    </source>
</evidence>
<accession>A0ABN1MVL4</accession>
<organism evidence="11 12">
    <name type="scientific">Algoriphagus jejuensis</name>
    <dbReference type="NCBI Taxonomy" id="419934"/>
    <lineage>
        <taxon>Bacteria</taxon>
        <taxon>Pseudomonadati</taxon>
        <taxon>Bacteroidota</taxon>
        <taxon>Cytophagia</taxon>
        <taxon>Cytophagales</taxon>
        <taxon>Cyclobacteriaceae</taxon>
        <taxon>Algoriphagus</taxon>
    </lineage>
</organism>
<dbReference type="InterPro" id="IPR004358">
    <property type="entry name" value="Sig_transdc_His_kin-like_C"/>
</dbReference>
<dbReference type="InterPro" id="IPR018060">
    <property type="entry name" value="HTH_AraC"/>
</dbReference>
<dbReference type="PROSITE" id="PS50110">
    <property type="entry name" value="RESPONSE_REGULATORY"/>
    <property type="match status" value="1"/>
</dbReference>
<dbReference type="InterPro" id="IPR036097">
    <property type="entry name" value="HisK_dim/P_sf"/>
</dbReference>
<dbReference type="InterPro" id="IPR015943">
    <property type="entry name" value="WD40/YVTN_repeat-like_dom_sf"/>
</dbReference>
<protein>
    <recommendedName>
        <fullName evidence="2">histidine kinase</fullName>
        <ecNumber evidence="2">2.7.13.3</ecNumber>
    </recommendedName>
</protein>
<reference evidence="11 12" key="1">
    <citation type="journal article" date="2019" name="Int. J. Syst. Evol. Microbiol.">
        <title>The Global Catalogue of Microorganisms (GCM) 10K type strain sequencing project: providing services to taxonomists for standard genome sequencing and annotation.</title>
        <authorList>
            <consortium name="The Broad Institute Genomics Platform"/>
            <consortium name="The Broad Institute Genome Sequencing Center for Infectious Disease"/>
            <person name="Wu L."/>
            <person name="Ma J."/>
        </authorList>
    </citation>
    <scope>NUCLEOTIDE SEQUENCE [LARGE SCALE GENOMIC DNA]</scope>
    <source>
        <strain evidence="11 12">JCM 16112</strain>
    </source>
</reference>
<dbReference type="PROSITE" id="PS50109">
    <property type="entry name" value="HIS_KIN"/>
    <property type="match status" value="1"/>
</dbReference>
<evidence type="ECO:0000259" key="9">
    <source>
        <dbReference type="PROSITE" id="PS50109"/>
    </source>
</evidence>
<evidence type="ECO:0000259" key="8">
    <source>
        <dbReference type="PROSITE" id="PS01124"/>
    </source>
</evidence>
<dbReference type="Proteomes" id="UP001500469">
    <property type="component" value="Unassembled WGS sequence"/>
</dbReference>
<dbReference type="InterPro" id="IPR003661">
    <property type="entry name" value="HisK_dim/P_dom"/>
</dbReference>
<dbReference type="Pfam" id="PF07494">
    <property type="entry name" value="Reg_prop"/>
    <property type="match status" value="6"/>
</dbReference>
<evidence type="ECO:0000256" key="5">
    <source>
        <dbReference type="ARBA" id="ARBA00023125"/>
    </source>
</evidence>
<keyword evidence="5" id="KW-0238">DNA-binding</keyword>
<name>A0ABN1MVL4_9BACT</name>
<keyword evidence="6" id="KW-0804">Transcription</keyword>
<dbReference type="Pfam" id="PF00072">
    <property type="entry name" value="Response_reg"/>
    <property type="match status" value="1"/>
</dbReference>
<dbReference type="EMBL" id="BAAAFI010000002">
    <property type="protein sequence ID" value="GAA0877345.1"/>
    <property type="molecule type" value="Genomic_DNA"/>
</dbReference>
<dbReference type="SUPFAM" id="SSF55874">
    <property type="entry name" value="ATPase domain of HSP90 chaperone/DNA topoisomerase II/histidine kinase"/>
    <property type="match status" value="1"/>
</dbReference>
<dbReference type="SUPFAM" id="SSF63829">
    <property type="entry name" value="Calcium-dependent phosphotriesterase"/>
    <property type="match status" value="3"/>
</dbReference>
<evidence type="ECO:0000256" key="7">
    <source>
        <dbReference type="PROSITE-ProRule" id="PRU00169"/>
    </source>
</evidence>
<dbReference type="SUPFAM" id="SSF52172">
    <property type="entry name" value="CheY-like"/>
    <property type="match status" value="1"/>
</dbReference>
<dbReference type="Gene3D" id="2.60.40.10">
    <property type="entry name" value="Immunoglobulins"/>
    <property type="match status" value="1"/>
</dbReference>
<dbReference type="SMART" id="SM00387">
    <property type="entry name" value="HATPase_c"/>
    <property type="match status" value="1"/>
</dbReference>
<evidence type="ECO:0000256" key="3">
    <source>
        <dbReference type="ARBA" id="ARBA00022553"/>
    </source>
</evidence>
<evidence type="ECO:0000313" key="11">
    <source>
        <dbReference type="EMBL" id="GAA0877345.1"/>
    </source>
</evidence>
<dbReference type="Pfam" id="PF07495">
    <property type="entry name" value="Y_Y_Y"/>
    <property type="match status" value="1"/>
</dbReference>
<dbReference type="InterPro" id="IPR011110">
    <property type="entry name" value="Reg_prop"/>
</dbReference>
<dbReference type="InterPro" id="IPR036890">
    <property type="entry name" value="HATPase_C_sf"/>
</dbReference>
<evidence type="ECO:0000256" key="2">
    <source>
        <dbReference type="ARBA" id="ARBA00012438"/>
    </source>
</evidence>
<keyword evidence="3 7" id="KW-0597">Phosphoprotein</keyword>
<dbReference type="Gene3D" id="3.30.565.10">
    <property type="entry name" value="Histidine kinase-like ATPase, C-terminal domain"/>
    <property type="match status" value="1"/>
</dbReference>
<dbReference type="SUPFAM" id="SSF46689">
    <property type="entry name" value="Homeodomain-like"/>
    <property type="match status" value="1"/>
</dbReference>
<dbReference type="PROSITE" id="PS00041">
    <property type="entry name" value="HTH_ARAC_FAMILY_1"/>
    <property type="match status" value="1"/>
</dbReference>
<dbReference type="SMART" id="SM00388">
    <property type="entry name" value="HisKA"/>
    <property type="match status" value="1"/>
</dbReference>
<dbReference type="InterPro" id="IPR001789">
    <property type="entry name" value="Sig_transdc_resp-reg_receiver"/>
</dbReference>
<comment type="catalytic activity">
    <reaction evidence="1">
        <text>ATP + protein L-histidine = ADP + protein N-phospho-L-histidine.</text>
        <dbReference type="EC" id="2.7.13.3"/>
    </reaction>
</comment>
<dbReference type="PRINTS" id="PR00344">
    <property type="entry name" value="BCTRLSENSOR"/>
</dbReference>
<dbReference type="InterPro" id="IPR018062">
    <property type="entry name" value="HTH_AraC-typ_CS"/>
</dbReference>
<dbReference type="InterPro" id="IPR005467">
    <property type="entry name" value="His_kinase_dom"/>
</dbReference>
<dbReference type="Gene3D" id="1.10.10.60">
    <property type="entry name" value="Homeodomain-like"/>
    <property type="match status" value="1"/>
</dbReference>
<dbReference type="PANTHER" id="PTHR43547:SF2">
    <property type="entry name" value="HYBRID SIGNAL TRANSDUCTION HISTIDINE KINASE C"/>
    <property type="match status" value="1"/>
</dbReference>
<dbReference type="InterPro" id="IPR011006">
    <property type="entry name" value="CheY-like_superfamily"/>
</dbReference>
<sequence>MERRIRPFCLLVLFWSISAGVLAQYDNLKFEKYSTLEGLSSSTSIEIFEDSKGFLWFGTIDGLNKYDGYGFQIYRPILNDLHSISNNRINAIVEDTNSNLWIGTSNGLNMFDRETGRFYRIDLYKERSPASKSRAVINDLLYDQSTGWLWIATRNGVSRLMLEDASIPNSENVVIDHYYDKLDSESIEWSNVTSILKDKKGDIWLGAEGEYLSRYNPSSNSFEGVRIEVSGTFELDHLPKVVLVDNDGDFWIGNNLSSLILWRRDTDEFEVISPVKKHVPIFDIYQDKNGAIWIATDGDGIYIYHKNQGLVKHIVHNAADPFSLPNNQVSKILEDSNGILWFATYNGGFAKLALSKSTFGHYFFQPGNPNSLSTNIAQSVLQDKSGNIWIGTDGGGLNLFDEKENRFKHFRANPEVRSSLSSDKILYMLESYDGELWVCTWDGGLNKFDPKTEKAISYKHDEANPRSIGQNTVWCASEDNLHRLWLGTQTAGLNLFDPNTREFSQFIHNAKDSTSILSNFVFSTFIDSQQRLFVGTSLGLDVVDLAGLSGFIPDKISFREVKERNIQGNRINYITEDHLGNIWVGTDLGLHKLDGQLALLNSYTTQHGLPNNLILGIVEDNSGFLWVSTKGGLSRLNPETNDFRNFNVHDGVQGLEFQSKSIDKTQDGRILVGGINGLNVFAPEEVYREYDRIKPIITEFKMFNKVVFTGDTINGRVLLKRSIGNLEPIHLKYNEGYISFSFVALNYENPDRIRYMYRMTGLDEDFSLAELSRVANYSNLAPGDYTFEVKATEDGDWDNAEVTKVMISISPPPWRTWWAYTLYILFLAAALWIPLRYYTRLVREEKEHELDQMKLRFFINVSHEFRTPLTLILNPVDKIISSYDNPEEVKASAYTIQRSARRLLNLVDQLLDFRKMDLKKERLNLVRADIVRFGRDICQLFEDLAKSKNIQLVFESSLQELPVMFDPDKIEKIITNLLSNSLKFTEAGGTVTFTISKSTRNKILNRKKGQEYFELKIQDTGVGFKKEQLKDVFRRFFHVDNTKTGTGIGLNFTKGLVELHGGEIWVESEYQKGSTFTVQLPTEPDPETLEVGAVEALGAYEYNQSAIQSAEYEIAISDTSQVSEEEFAVEGGATRPVILVVEDNKELRLHLKNELKGRFKVRVAVNGAEGLEMVNKYYPDVIISDVMMPEMDGFELCRRVKSEFETCHIPVVLLTARSLEEDRIEGYKTGADEYLPKPFNIRVLQARINGLLEMKKRLRNKFASIGGIMPSNEITSNSLDEVFLDKATKYILENISDPDFELEALLSELGVSRSQFYRKVNSLTGQNPSGFIRAIRLKYASELLVSNKYSIKEIAYMSGFNSAAYFSKTFREMYNMTPKEYADQHTGSSQ</sequence>
<dbReference type="RefSeq" id="WP_343848044.1">
    <property type="nucleotide sequence ID" value="NZ_BAAAFI010000002.1"/>
</dbReference>
<dbReference type="Pfam" id="PF12833">
    <property type="entry name" value="HTH_18"/>
    <property type="match status" value="1"/>
</dbReference>
<keyword evidence="12" id="KW-1185">Reference proteome</keyword>
<keyword evidence="4" id="KW-0805">Transcription regulation</keyword>
<dbReference type="SUPFAM" id="SSF47384">
    <property type="entry name" value="Homodimeric domain of signal transducing histidine kinase"/>
    <property type="match status" value="1"/>
</dbReference>
<proteinExistence type="predicted"/>
<dbReference type="Gene3D" id="1.10.287.130">
    <property type="match status" value="1"/>
</dbReference>
<comment type="caution">
    <text evidence="11">The sequence shown here is derived from an EMBL/GenBank/DDBJ whole genome shotgun (WGS) entry which is preliminary data.</text>
</comment>
<dbReference type="InterPro" id="IPR003594">
    <property type="entry name" value="HATPase_dom"/>
</dbReference>
<feature type="domain" description="HTH araC/xylS-type" evidence="8">
    <location>
        <begin position="1285"/>
        <end position="1384"/>
    </location>
</feature>
<dbReference type="InterPro" id="IPR009057">
    <property type="entry name" value="Homeodomain-like_sf"/>
</dbReference>
<feature type="domain" description="Response regulatory" evidence="10">
    <location>
        <begin position="1137"/>
        <end position="1252"/>
    </location>
</feature>
<dbReference type="InterPro" id="IPR011123">
    <property type="entry name" value="Y_Y_Y"/>
</dbReference>
<dbReference type="Pfam" id="PF00512">
    <property type="entry name" value="HisKA"/>
    <property type="match status" value="1"/>
</dbReference>
<dbReference type="SMART" id="SM00448">
    <property type="entry name" value="REC"/>
    <property type="match status" value="1"/>
</dbReference>
<dbReference type="Pfam" id="PF02518">
    <property type="entry name" value="HATPase_c"/>
    <property type="match status" value="1"/>
</dbReference>
<feature type="modified residue" description="4-aspartylphosphate" evidence="7">
    <location>
        <position position="1185"/>
    </location>
</feature>
<evidence type="ECO:0000256" key="1">
    <source>
        <dbReference type="ARBA" id="ARBA00000085"/>
    </source>
</evidence>
<dbReference type="EC" id="2.7.13.3" evidence="2"/>
<evidence type="ECO:0000256" key="6">
    <source>
        <dbReference type="ARBA" id="ARBA00023163"/>
    </source>
</evidence>
<gene>
    <name evidence="11" type="ORF">GCM10009119_03130</name>
</gene>
<dbReference type="SMART" id="SM00342">
    <property type="entry name" value="HTH_ARAC"/>
    <property type="match status" value="1"/>
</dbReference>
<dbReference type="InterPro" id="IPR013783">
    <property type="entry name" value="Ig-like_fold"/>
</dbReference>